<dbReference type="EMBL" id="CP015136">
    <property type="protein sequence ID" value="AMY10885.1"/>
    <property type="molecule type" value="Genomic_DNA"/>
</dbReference>
<reference evidence="2 3" key="1">
    <citation type="journal article" date="2016" name="Genome Announc.">
        <title>First Complete Genome Sequence of a Subdivision 6 Acidobacterium Strain.</title>
        <authorList>
            <person name="Huang S."/>
            <person name="Vieira S."/>
            <person name="Bunk B."/>
            <person name="Riedel T."/>
            <person name="Sproer C."/>
            <person name="Overmann J."/>
        </authorList>
    </citation>
    <scope>NUCLEOTIDE SEQUENCE [LARGE SCALE GENOMIC DNA]</scope>
    <source>
        <strain evidence="3">DSM 100886 HEG_-6_39</strain>
    </source>
</reference>
<dbReference type="Proteomes" id="UP000076079">
    <property type="component" value="Chromosome"/>
</dbReference>
<keyword evidence="1" id="KW-0812">Transmembrane</keyword>
<feature type="transmembrane region" description="Helical" evidence="1">
    <location>
        <begin position="80"/>
        <end position="102"/>
    </location>
</feature>
<evidence type="ECO:0000256" key="1">
    <source>
        <dbReference type="SAM" id="Phobius"/>
    </source>
</evidence>
<name>A0A143PQL1_LUTPR</name>
<protein>
    <submittedName>
        <fullName evidence="2">Uncharacterized protein</fullName>
    </submittedName>
</protein>
<keyword evidence="1" id="KW-0472">Membrane</keyword>
<evidence type="ECO:0000313" key="3">
    <source>
        <dbReference type="Proteomes" id="UP000076079"/>
    </source>
</evidence>
<reference evidence="3" key="2">
    <citation type="submission" date="2016-04" db="EMBL/GenBank/DDBJ databases">
        <title>First Complete Genome Sequence of a Subdivision 6 Acidobacterium.</title>
        <authorList>
            <person name="Huang S."/>
            <person name="Vieira S."/>
            <person name="Bunk B."/>
            <person name="Riedel T."/>
            <person name="Sproeer C."/>
            <person name="Overmann J."/>
        </authorList>
    </citation>
    <scope>NUCLEOTIDE SEQUENCE [LARGE SCALE GENOMIC DNA]</scope>
    <source>
        <strain evidence="3">DSM 100886 HEG_-6_39</strain>
    </source>
</reference>
<dbReference type="RefSeq" id="WP_157899481.1">
    <property type="nucleotide sequence ID" value="NZ_CP015136.1"/>
</dbReference>
<evidence type="ECO:0000313" key="2">
    <source>
        <dbReference type="EMBL" id="AMY10885.1"/>
    </source>
</evidence>
<gene>
    <name evidence="2" type="ORF">LuPra_04128</name>
</gene>
<dbReference type="OrthoDB" id="9812384at2"/>
<dbReference type="AlphaFoldDB" id="A0A143PQL1"/>
<organism evidence="2 3">
    <name type="scientific">Luteitalea pratensis</name>
    <dbReference type="NCBI Taxonomy" id="1855912"/>
    <lineage>
        <taxon>Bacteria</taxon>
        <taxon>Pseudomonadati</taxon>
        <taxon>Acidobacteriota</taxon>
        <taxon>Vicinamibacteria</taxon>
        <taxon>Vicinamibacterales</taxon>
        <taxon>Vicinamibacteraceae</taxon>
        <taxon>Luteitalea</taxon>
    </lineage>
</organism>
<keyword evidence="3" id="KW-1185">Reference proteome</keyword>
<sequence>MVSWFTSLAIALLTGLVALLAGGVVADLCVGWYRISSFEGASGYFVILVALLSGGAGAVVGLLIARAVAAVPAMNALKTAGLAVVAVLLVAGGVAGAARLLADVPPELDGERLFLLVELRWPGSARPPGLDQGPGIVRLGTLSGSTMRREEAGPLFLEDARQEQGHWTVPGVVEIFTTRGTPVLNVFVGDTRVASLRPPLRRYPQREDLAWSEWQQALPLGQGPGVAPVSYRFRVSRRTAPARTQQVGPFTVHTIVRDFARFGDIEAIGAVSTFHLQDAGRDLLADRRIEDVAIVSTKPWALLVRDGEGCRLVKQGEAAASPSPSQPCEVEPPPPSLLTLTATVGSVTPTPTSPRIHGWLDTVTFRAPGLYIAGAALLDTRTLVLTPHGWPTEPGRQQDVPPLALSPDERTVVWFSPGNGYDTAPVIAARRLDTGGTATFPLDRARMRYRTAQLDMTPEWFAHHFEWSRDADGIDVLHARPDAVPLPYRGALSEGGPGAYQTYQLSPGGRPLRDAVYDILVKELHGTPREEEPATVDTPRVEIDGVIYSVTFSRGGDTVTVTTYKTRPEAMARMADRLDAIVVSGRLDGLFTPDPPAP</sequence>
<keyword evidence="1" id="KW-1133">Transmembrane helix</keyword>
<dbReference type="STRING" id="1855912.LuPra_04128"/>
<feature type="transmembrane region" description="Helical" evidence="1">
    <location>
        <begin position="42"/>
        <end position="68"/>
    </location>
</feature>
<dbReference type="KEGG" id="abac:LuPra_04128"/>
<accession>A0A143PQL1</accession>
<proteinExistence type="predicted"/>